<dbReference type="Proteomes" id="UP000042958">
    <property type="component" value="Unassembled WGS sequence"/>
</dbReference>
<organism evidence="1 2">
    <name type="scientific">Penicillium brasilianum</name>
    <dbReference type="NCBI Taxonomy" id="104259"/>
    <lineage>
        <taxon>Eukaryota</taxon>
        <taxon>Fungi</taxon>
        <taxon>Dikarya</taxon>
        <taxon>Ascomycota</taxon>
        <taxon>Pezizomycotina</taxon>
        <taxon>Eurotiomycetes</taxon>
        <taxon>Eurotiomycetidae</taxon>
        <taxon>Eurotiales</taxon>
        <taxon>Aspergillaceae</taxon>
        <taxon>Penicillium</taxon>
    </lineage>
</organism>
<dbReference type="SUPFAM" id="SSF55486">
    <property type="entry name" value="Metalloproteases ('zincins'), catalytic domain"/>
    <property type="match status" value="1"/>
</dbReference>
<dbReference type="InterPro" id="IPR024079">
    <property type="entry name" value="MetalloPept_cat_dom_sf"/>
</dbReference>
<proteinExistence type="predicted"/>
<name>A0A0F7TYM0_PENBI</name>
<gene>
    <name evidence="1" type="ORF">PMG11_10326</name>
</gene>
<evidence type="ECO:0000313" key="1">
    <source>
        <dbReference type="EMBL" id="CEJ61809.1"/>
    </source>
</evidence>
<sequence length="245" mass="26707">MPHAAQSTINPARANFFRDLKGDLGSEALETLDPEKSMSQALPTLAGSSATKLEIYPCTTQKPTPAAIAGSISTTALQPELAFLAANKLHEAANEWNALKLGVQFEWVYKIEDAAFVLTYAEQVNPGTLAEAFSPNNIDLNVLNVYPAAFKEGTVHYLKNIFLHELGHVLGLRHEFAPELETGANLKSVQIGPRNPTSVMGYEFPPQLQQSDIDSAKAFYQFPGTHLGVWQKPGTLPIVDYDANN</sequence>
<dbReference type="AlphaFoldDB" id="A0A0F7TYM0"/>
<dbReference type="EMBL" id="CDHK01000012">
    <property type="protein sequence ID" value="CEJ61809.1"/>
    <property type="molecule type" value="Genomic_DNA"/>
</dbReference>
<dbReference type="STRING" id="104259.A0A0F7TYM0"/>
<accession>A0A0F7TYM0</accession>
<dbReference type="Gene3D" id="3.40.390.10">
    <property type="entry name" value="Collagenase (Catalytic Domain)"/>
    <property type="match status" value="1"/>
</dbReference>
<keyword evidence="2" id="KW-1185">Reference proteome</keyword>
<protein>
    <recommendedName>
        <fullName evidence="3">Peptidase metallopeptidase domain-containing protein</fullName>
    </recommendedName>
</protein>
<reference evidence="2" key="1">
    <citation type="journal article" date="2015" name="Genome Announc.">
        <title>Draft genome sequence of the fungus Penicillium brasilianum MG11.</title>
        <authorList>
            <person name="Horn F."/>
            <person name="Linde J."/>
            <person name="Mattern D.J."/>
            <person name="Walther G."/>
            <person name="Guthke R."/>
            <person name="Brakhage A.A."/>
            <person name="Valiante V."/>
        </authorList>
    </citation>
    <scope>NUCLEOTIDE SEQUENCE [LARGE SCALE GENOMIC DNA]</scope>
    <source>
        <strain evidence="2">MG11</strain>
    </source>
</reference>
<dbReference type="GO" id="GO:0008237">
    <property type="term" value="F:metallopeptidase activity"/>
    <property type="evidence" value="ECO:0007669"/>
    <property type="project" value="InterPro"/>
</dbReference>
<dbReference type="OrthoDB" id="406838at2759"/>
<evidence type="ECO:0008006" key="3">
    <source>
        <dbReference type="Google" id="ProtNLM"/>
    </source>
</evidence>
<evidence type="ECO:0000313" key="2">
    <source>
        <dbReference type="Proteomes" id="UP000042958"/>
    </source>
</evidence>